<evidence type="ECO:0000313" key="5">
    <source>
        <dbReference type="EMBL" id="KAF4591792.1"/>
    </source>
</evidence>
<dbReference type="GO" id="GO:0090729">
    <property type="term" value="F:toxin activity"/>
    <property type="evidence" value="ECO:0007669"/>
    <property type="project" value="UniProtKB-KW"/>
</dbReference>
<keyword evidence="6" id="KW-1185">Reference proteome</keyword>
<evidence type="ECO:0000256" key="4">
    <source>
        <dbReference type="ARBA" id="ARBA00023157"/>
    </source>
</evidence>
<accession>A0A8H4VF33</accession>
<dbReference type="InterPro" id="IPR001144">
    <property type="entry name" value="Enterotoxin_A"/>
</dbReference>
<organism evidence="5 6">
    <name type="scientific">Ophiocordyceps camponoti-floridani</name>
    <dbReference type="NCBI Taxonomy" id="2030778"/>
    <lineage>
        <taxon>Eukaryota</taxon>
        <taxon>Fungi</taxon>
        <taxon>Dikarya</taxon>
        <taxon>Ascomycota</taxon>
        <taxon>Pezizomycotina</taxon>
        <taxon>Sordariomycetes</taxon>
        <taxon>Hypocreomycetidae</taxon>
        <taxon>Hypocreales</taxon>
        <taxon>Ophiocordycipitaceae</taxon>
        <taxon>Ophiocordyceps</taxon>
    </lineage>
</organism>
<dbReference type="OrthoDB" id="4927890at2759"/>
<dbReference type="Pfam" id="PF01375">
    <property type="entry name" value="Enterotoxin_a"/>
    <property type="match status" value="1"/>
</dbReference>
<dbReference type="EMBL" id="JAACLJ010000002">
    <property type="protein sequence ID" value="KAF4591792.1"/>
    <property type="molecule type" value="Genomic_DNA"/>
</dbReference>
<evidence type="ECO:0000256" key="2">
    <source>
        <dbReference type="ARBA" id="ARBA00022729"/>
    </source>
</evidence>
<dbReference type="Gene3D" id="3.90.210.10">
    <property type="entry name" value="Heat-Labile Enterotoxin, subunit A"/>
    <property type="match status" value="1"/>
</dbReference>
<sequence>MNPILDDGKDAKPFLSAARVCSTSFCPLQSFERKKNPDALTYSATVRAAYVATALPFEDKRKMLSAGLQGKPLTCSDRAVRRILSLSLGDVGFIYHIHVSPNFYDVQGSLGGYYMRTSEEEVAALGRIAFGQVLGWIEFRQGVEQPFVKNSKYQHDVFDEQIWGGIEHRLAGFADNHAAWKQEPWKSARLREPFRIPCIPGRKRDLTCDMALKWPDGAPNVGENVLKMAKEVEVQAEKLFIEFSSKFGLVLRASVTWRMSMPEVRERFKKSRRSVYASLQNMATWSRGGLAVTATGQLLYETVSIGTQKMSDLDRAAVLTSILPGVGCSFQAFAAEARGNKDATDVFLCVAADVLMVQGLGLPLLALDALRSIRKRYLESNMPSAAEMRKLRDEGWAGYQQTMFAFIRSKDFSVMISNQFLAEMAGVMFEAAEALSRLHVIKRHALANLANRHSSEEEATILTTFWKEENLLRSNLSSQAWQRHDRLKRELPHVIKTSLENQAKEFNQIFIDNFEYDVKTNKYEPWAPWGITTSKLEREARAIVDHLKSSQPVTPDLGEIKDRVHNRLTYIETPSFCTEYRPDGGITFRCGDPSDGDNYARGSAYCDDEACSAYRPSRYQRACETGYSYDERNDRCRQSESADFNPVAFSDVSVRKPARSKRIPVTASSSCTKYRADGGVDFHCFGPTDGDTYSKGVGVGG</sequence>
<keyword evidence="3" id="KW-0843">Virulence</keyword>
<dbReference type="SUPFAM" id="SSF56399">
    <property type="entry name" value="ADP-ribosylation"/>
    <property type="match status" value="1"/>
</dbReference>
<dbReference type="Proteomes" id="UP000562929">
    <property type="component" value="Unassembled WGS sequence"/>
</dbReference>
<keyword evidence="2" id="KW-0732">Signal</keyword>
<keyword evidence="1" id="KW-0800">Toxin</keyword>
<name>A0A8H4VF33_9HYPO</name>
<proteinExistence type="predicted"/>
<reference evidence="5 6" key="1">
    <citation type="journal article" date="2020" name="G3 (Bethesda)">
        <title>Genetic Underpinnings of Host Manipulation by Ophiocordyceps as Revealed by Comparative Transcriptomics.</title>
        <authorList>
            <person name="Will I."/>
            <person name="Das B."/>
            <person name="Trinh T."/>
            <person name="Brachmann A."/>
            <person name="Ohm R.A."/>
            <person name="de Bekker C."/>
        </authorList>
    </citation>
    <scope>NUCLEOTIDE SEQUENCE [LARGE SCALE GENOMIC DNA]</scope>
    <source>
        <strain evidence="5 6">EC05</strain>
    </source>
</reference>
<evidence type="ECO:0000256" key="3">
    <source>
        <dbReference type="ARBA" id="ARBA00023026"/>
    </source>
</evidence>
<keyword evidence="4" id="KW-1015">Disulfide bond</keyword>
<evidence type="ECO:0000256" key="1">
    <source>
        <dbReference type="ARBA" id="ARBA00022656"/>
    </source>
</evidence>
<gene>
    <name evidence="5" type="ORF">GQ602_002091</name>
</gene>
<dbReference type="AlphaFoldDB" id="A0A8H4VF33"/>
<comment type="caution">
    <text evidence="5">The sequence shown here is derived from an EMBL/GenBank/DDBJ whole genome shotgun (WGS) entry which is preliminary data.</text>
</comment>
<evidence type="ECO:0000313" key="6">
    <source>
        <dbReference type="Proteomes" id="UP000562929"/>
    </source>
</evidence>
<protein>
    <submittedName>
        <fullName evidence="5">Putative enterotoxin</fullName>
    </submittedName>
</protein>